<dbReference type="EMBL" id="DWWB01000061">
    <property type="protein sequence ID" value="HJC67249.1"/>
    <property type="molecule type" value="Genomic_DNA"/>
</dbReference>
<evidence type="ECO:0000313" key="2">
    <source>
        <dbReference type="EMBL" id="HJC67249.1"/>
    </source>
</evidence>
<name>A0A9D2PVN4_9FIRM</name>
<evidence type="ECO:0000313" key="3">
    <source>
        <dbReference type="Proteomes" id="UP000823863"/>
    </source>
</evidence>
<dbReference type="Proteomes" id="UP000823863">
    <property type="component" value="Unassembled WGS sequence"/>
</dbReference>
<proteinExistence type="predicted"/>
<evidence type="ECO:0000256" key="1">
    <source>
        <dbReference type="SAM" id="Phobius"/>
    </source>
</evidence>
<keyword evidence="1" id="KW-0472">Membrane</keyword>
<dbReference type="PANTHER" id="PTHR34351:SF2">
    <property type="entry name" value="DUF58 DOMAIN-CONTAINING PROTEIN"/>
    <property type="match status" value="1"/>
</dbReference>
<gene>
    <name evidence="2" type="ORF">H9931_11130</name>
</gene>
<protein>
    <submittedName>
        <fullName evidence="2">DUF58 domain-containing protein</fullName>
    </submittedName>
</protein>
<comment type="caution">
    <text evidence="2">The sequence shown here is derived from an EMBL/GenBank/DDBJ whole genome shotgun (WGS) entry which is preliminary data.</text>
</comment>
<dbReference type="PANTHER" id="PTHR34351">
    <property type="entry name" value="SLR1927 PROTEIN-RELATED"/>
    <property type="match status" value="1"/>
</dbReference>
<keyword evidence="1" id="KW-0812">Transmembrane</keyword>
<reference evidence="2" key="2">
    <citation type="submission" date="2021-04" db="EMBL/GenBank/DDBJ databases">
        <authorList>
            <person name="Gilroy R."/>
        </authorList>
    </citation>
    <scope>NUCLEOTIDE SEQUENCE</scope>
    <source>
        <strain evidence="2">CHK198-12963</strain>
    </source>
</reference>
<dbReference type="AlphaFoldDB" id="A0A9D2PVN4"/>
<keyword evidence="1" id="KW-1133">Transmembrane helix</keyword>
<feature type="transmembrane region" description="Helical" evidence="1">
    <location>
        <begin position="6"/>
        <end position="28"/>
    </location>
</feature>
<organism evidence="2 3">
    <name type="scientific">Candidatus Enterocloster excrementigallinarum</name>
    <dbReference type="NCBI Taxonomy" id="2838558"/>
    <lineage>
        <taxon>Bacteria</taxon>
        <taxon>Bacillati</taxon>
        <taxon>Bacillota</taxon>
        <taxon>Clostridia</taxon>
        <taxon>Lachnospirales</taxon>
        <taxon>Lachnospiraceae</taxon>
        <taxon>Enterocloster</taxon>
    </lineage>
</organism>
<accession>A0A9D2PVN4</accession>
<reference evidence="2" key="1">
    <citation type="journal article" date="2021" name="PeerJ">
        <title>Extensive microbial diversity within the chicken gut microbiome revealed by metagenomics and culture.</title>
        <authorList>
            <person name="Gilroy R."/>
            <person name="Ravi A."/>
            <person name="Getino M."/>
            <person name="Pursley I."/>
            <person name="Horton D.L."/>
            <person name="Alikhan N.F."/>
            <person name="Baker D."/>
            <person name="Gharbi K."/>
            <person name="Hall N."/>
            <person name="Watson M."/>
            <person name="Adriaenssens E.M."/>
            <person name="Foster-Nyarko E."/>
            <person name="Jarju S."/>
            <person name="Secka A."/>
            <person name="Antonio M."/>
            <person name="Oren A."/>
            <person name="Chaudhuri R.R."/>
            <person name="La Ragione R."/>
            <person name="Hildebrand F."/>
            <person name="Pallen M.J."/>
        </authorList>
    </citation>
    <scope>NUCLEOTIDE SEQUENCE</scope>
    <source>
        <strain evidence="2">CHK198-12963</strain>
    </source>
</reference>
<sequence>MKIFAWLLMMALTWYLAGLYQISALGLFRRIKRTSRREYLTVLPEGRGRLFPDPMGTGVTVRYEETPRQQTDLNGTQMDRIDSYRDGDTLKSIHWKLSVRYDELMVKRYQADSGSCAALILRSDFWDKAGMEQINRFLAEEAALIRGLLEDSWQFRLLWKSEEEGRWVSHPMESREDYQGGLEQLMKELASRRKKIERKGQGTEEILRELPLEEGEIPIWLDLEGQLYMDGIPVDFTECWEETE</sequence>